<comment type="caution">
    <text evidence="1">The sequence shown here is derived from an EMBL/GenBank/DDBJ whole genome shotgun (WGS) entry which is preliminary data.</text>
</comment>
<evidence type="ECO:0000313" key="1">
    <source>
        <dbReference type="EMBL" id="KAF5826724.1"/>
    </source>
</evidence>
<gene>
    <name evidence="1" type="ORF">DUNSADRAFT_2261</name>
</gene>
<protein>
    <submittedName>
        <fullName evidence="1">Uncharacterized protein</fullName>
    </submittedName>
</protein>
<dbReference type="Proteomes" id="UP000815325">
    <property type="component" value="Unassembled WGS sequence"/>
</dbReference>
<reference evidence="1" key="1">
    <citation type="submission" date="2017-08" db="EMBL/GenBank/DDBJ databases">
        <authorList>
            <person name="Polle J.E."/>
            <person name="Barry K."/>
            <person name="Cushman J."/>
            <person name="Schmutz J."/>
            <person name="Tran D."/>
            <person name="Hathwaick L.T."/>
            <person name="Yim W.C."/>
            <person name="Jenkins J."/>
            <person name="Mckie-Krisberg Z.M."/>
            <person name="Prochnik S."/>
            <person name="Lindquist E."/>
            <person name="Dockter R.B."/>
            <person name="Adam C."/>
            <person name="Molina H."/>
            <person name="Bunkerborg J."/>
            <person name="Jin E."/>
            <person name="Buchheim M."/>
            <person name="Magnuson J."/>
        </authorList>
    </citation>
    <scope>NUCLEOTIDE SEQUENCE</scope>
    <source>
        <strain evidence="1">CCAP 19/18</strain>
    </source>
</reference>
<dbReference type="EMBL" id="MU070746">
    <property type="protein sequence ID" value="KAF5826724.1"/>
    <property type="molecule type" value="Genomic_DNA"/>
</dbReference>
<sequence length="411" mass="45969">MMINCGARGPYFSNTSRSWLTPFRNKLTHDVKLVGPTISCELRPHVQSYAMMTDRIGAALLVKMWSNLAQRSHLDMIEQGEVAFSTALLRSGWNIASLEARRFIHDYRLNSTCDPEFPNLDNSIFSNPTACRIEMSPGCQGLEPCEQIFVKNGGNVLLFGMIAARTIARMEAEEVNAAGACSDGYYPSRPLVRIQDIYPEPYEPHDGIHITVIIRAHKLYFHQLMSFLHSLAANPSKGILALVIAMDASSQPMLQRAISTFSLIYTATPLMAHVLEFPLWLYEEYGQTINLICSPLRVNELRGMGYLEQHIARFCGVNSPLHYVLTDLALLYTVNFIPSNKFVLVSNADNSYSPLFFSALLSEGGRHDIVSTNTILKGNILYVRPEKVRLVTGIQLMQKNESCSQGLTLAK</sequence>
<evidence type="ECO:0000313" key="2">
    <source>
        <dbReference type="Proteomes" id="UP000815325"/>
    </source>
</evidence>
<organism evidence="1 2">
    <name type="scientific">Dunaliella salina</name>
    <name type="common">Green alga</name>
    <name type="synonym">Protococcus salinus</name>
    <dbReference type="NCBI Taxonomy" id="3046"/>
    <lineage>
        <taxon>Eukaryota</taxon>
        <taxon>Viridiplantae</taxon>
        <taxon>Chlorophyta</taxon>
        <taxon>core chlorophytes</taxon>
        <taxon>Chlorophyceae</taxon>
        <taxon>CS clade</taxon>
        <taxon>Chlamydomonadales</taxon>
        <taxon>Dunaliellaceae</taxon>
        <taxon>Dunaliella</taxon>
    </lineage>
</organism>
<proteinExistence type="predicted"/>
<accession>A0ABQ7FWJ2</accession>
<keyword evidence="2" id="KW-1185">Reference proteome</keyword>
<name>A0ABQ7FWJ2_DUNSA</name>